<evidence type="ECO:0000313" key="7">
    <source>
        <dbReference type="EMBL" id="RDK85501.1"/>
    </source>
</evidence>
<feature type="transmembrane region" description="Helical" evidence="5">
    <location>
        <begin position="389"/>
        <end position="408"/>
    </location>
</feature>
<dbReference type="InterPro" id="IPR023408">
    <property type="entry name" value="MscS_beta-dom_sf"/>
</dbReference>
<keyword evidence="3 5" id="KW-1133">Transmembrane helix</keyword>
<evidence type="ECO:0000256" key="1">
    <source>
        <dbReference type="ARBA" id="ARBA00004370"/>
    </source>
</evidence>
<dbReference type="GO" id="GO:0008381">
    <property type="term" value="F:mechanosensitive monoatomic ion channel activity"/>
    <property type="evidence" value="ECO:0007669"/>
    <property type="project" value="UniProtKB-ARBA"/>
</dbReference>
<evidence type="ECO:0000256" key="3">
    <source>
        <dbReference type="ARBA" id="ARBA00022989"/>
    </source>
</evidence>
<evidence type="ECO:0000259" key="6">
    <source>
        <dbReference type="Pfam" id="PF00924"/>
    </source>
</evidence>
<dbReference type="Gene3D" id="1.10.287.1260">
    <property type="match status" value="1"/>
</dbReference>
<dbReference type="PANTHER" id="PTHR30566">
    <property type="entry name" value="YNAI-RELATED MECHANOSENSITIVE ION CHANNEL"/>
    <property type="match status" value="1"/>
</dbReference>
<evidence type="ECO:0000256" key="4">
    <source>
        <dbReference type="ARBA" id="ARBA00023136"/>
    </source>
</evidence>
<keyword evidence="2 5" id="KW-0812">Transmembrane</keyword>
<dbReference type="GO" id="GO:0016020">
    <property type="term" value="C:membrane"/>
    <property type="evidence" value="ECO:0007669"/>
    <property type="project" value="UniProtKB-SubCell"/>
</dbReference>
<feature type="transmembrane region" description="Helical" evidence="5">
    <location>
        <begin position="279"/>
        <end position="300"/>
    </location>
</feature>
<sequence length="580" mass="65842">MKKIVFYITLCIGIVHQGYAFQDKESDSTEVNNDKNLPSKDYVIKNEAQYGNNPFDDYNEAFYRVDRLNEQIGLPPTNFNLRTPQAVLEHFVISARNGKYEDAIHALNLNLMPLNLTEEQAIVLAKKLYFVMNQRVTVDWDALSDRPDGQIDISTTTNQAIAGKPRRSVVFGEVEIDGRDIVLRVQRIRYKEFGALWLISANTVENIEPLYEVYGPKKMDRIMPQWANVPFLGISLWKLLGTLLLGLLAYIVMRITIVVARKLFLKSEKGWIKNIANKLAKPAGLLIGTLFFYITLNALISLSGAFANFVYTSLIIMIVASITWFVTRMVDYLMTYIAENKVGDISEEENEEARKLLTYISVGRRIVTFLIVIIGGYFIISQFRALEKVGISILASAGVATVILGIAAQNTLGNIFAGLQIAITRPVKVGDTVIINDDWGNVEEIGFTYLVIRTWDLRRLIVPLKWVISNIFENWSMTSSHQIRPITIHADYNLNVPKVREKFETLVKESEDWDEDNPPILEVVDVTEKSIKLRALCSAKDATTAWKLHCKLREELVAYISKLQDGAYLSKKRLDIKDKS</sequence>
<comment type="subcellular location">
    <subcellularLocation>
        <location evidence="1">Membrane</location>
    </subcellularLocation>
</comment>
<dbReference type="PANTHER" id="PTHR30566:SF25">
    <property type="entry name" value="INNER MEMBRANE PROTEIN"/>
    <property type="match status" value="1"/>
</dbReference>
<dbReference type="Gene3D" id="2.30.30.60">
    <property type="match status" value="1"/>
</dbReference>
<evidence type="ECO:0000313" key="8">
    <source>
        <dbReference type="Proteomes" id="UP000255317"/>
    </source>
</evidence>
<organism evidence="7 8">
    <name type="scientific">Marinirhabdus gelatinilytica</name>
    <dbReference type="NCBI Taxonomy" id="1703343"/>
    <lineage>
        <taxon>Bacteria</taxon>
        <taxon>Pseudomonadati</taxon>
        <taxon>Bacteroidota</taxon>
        <taxon>Flavobacteriia</taxon>
        <taxon>Flavobacteriales</taxon>
        <taxon>Flavobacteriaceae</taxon>
    </lineage>
</organism>
<keyword evidence="8" id="KW-1185">Reference proteome</keyword>
<feature type="transmembrane region" description="Helical" evidence="5">
    <location>
        <begin position="236"/>
        <end position="259"/>
    </location>
</feature>
<feature type="transmembrane region" description="Helical" evidence="5">
    <location>
        <begin position="306"/>
        <end position="326"/>
    </location>
</feature>
<protein>
    <submittedName>
        <fullName evidence="7">Small-conductance mechanosensitive channel</fullName>
    </submittedName>
</protein>
<dbReference type="EMBL" id="QRAO01000003">
    <property type="protein sequence ID" value="RDK85501.1"/>
    <property type="molecule type" value="Genomic_DNA"/>
</dbReference>
<evidence type="ECO:0000256" key="5">
    <source>
        <dbReference type="SAM" id="Phobius"/>
    </source>
</evidence>
<dbReference type="AlphaFoldDB" id="A0A370QAU5"/>
<dbReference type="SUPFAM" id="SSF50182">
    <property type="entry name" value="Sm-like ribonucleoproteins"/>
    <property type="match status" value="1"/>
</dbReference>
<dbReference type="InterPro" id="IPR006685">
    <property type="entry name" value="MscS_channel_2nd"/>
</dbReference>
<feature type="transmembrane region" description="Helical" evidence="5">
    <location>
        <begin position="362"/>
        <end position="383"/>
    </location>
</feature>
<dbReference type="Pfam" id="PF00924">
    <property type="entry name" value="MS_channel_2nd"/>
    <property type="match status" value="1"/>
</dbReference>
<dbReference type="OrthoDB" id="9792218at2"/>
<dbReference type="InterPro" id="IPR010920">
    <property type="entry name" value="LSM_dom_sf"/>
</dbReference>
<keyword evidence="4 5" id="KW-0472">Membrane</keyword>
<gene>
    <name evidence="7" type="ORF">C8D94_103328</name>
</gene>
<dbReference type="Proteomes" id="UP000255317">
    <property type="component" value="Unassembled WGS sequence"/>
</dbReference>
<name>A0A370QAU5_9FLAO</name>
<comment type="caution">
    <text evidence="7">The sequence shown here is derived from an EMBL/GenBank/DDBJ whole genome shotgun (WGS) entry which is preliminary data.</text>
</comment>
<proteinExistence type="predicted"/>
<reference evidence="7 8" key="1">
    <citation type="submission" date="2018-07" db="EMBL/GenBank/DDBJ databases">
        <title>Genomic Encyclopedia of Type Strains, Phase IV (KMG-IV): sequencing the most valuable type-strain genomes for metagenomic binning, comparative biology and taxonomic classification.</title>
        <authorList>
            <person name="Goeker M."/>
        </authorList>
    </citation>
    <scope>NUCLEOTIDE SEQUENCE [LARGE SCALE GENOMIC DNA]</scope>
    <source>
        <strain evidence="7 8">DSM 101478</strain>
    </source>
</reference>
<accession>A0A370QAU5</accession>
<feature type="domain" description="Mechanosensitive ion channel MscS" evidence="6">
    <location>
        <begin position="410"/>
        <end position="476"/>
    </location>
</feature>
<dbReference type="RefSeq" id="WP_115123913.1">
    <property type="nucleotide sequence ID" value="NZ_QRAO01000003.1"/>
</dbReference>
<evidence type="ECO:0000256" key="2">
    <source>
        <dbReference type="ARBA" id="ARBA00022692"/>
    </source>
</evidence>